<dbReference type="WBParaSite" id="MCU_009014-RA">
    <property type="protein sequence ID" value="MCU_009014-RA"/>
    <property type="gene ID" value="MCU_009014"/>
</dbReference>
<name>A0A5K3FKM3_MESCO</name>
<dbReference type="AlphaFoldDB" id="A0A5K3FKM3"/>
<protein>
    <submittedName>
        <fullName evidence="1">Secreted protein</fullName>
    </submittedName>
</protein>
<accession>A0A5K3FKM3</accession>
<organism evidence="1">
    <name type="scientific">Mesocestoides corti</name>
    <name type="common">Flatworm</name>
    <dbReference type="NCBI Taxonomy" id="53468"/>
    <lineage>
        <taxon>Eukaryota</taxon>
        <taxon>Metazoa</taxon>
        <taxon>Spiralia</taxon>
        <taxon>Lophotrochozoa</taxon>
        <taxon>Platyhelminthes</taxon>
        <taxon>Cestoda</taxon>
        <taxon>Eucestoda</taxon>
        <taxon>Cyclophyllidea</taxon>
        <taxon>Mesocestoididae</taxon>
        <taxon>Mesocestoides</taxon>
    </lineage>
</organism>
<proteinExistence type="predicted"/>
<sequence>MLTPRLGSGAVDVPGVGLVVVGGWNDNDEPLSTAELLTGSNTESSGGVNFLQCCSPASILLSPTFRIVSS</sequence>
<reference evidence="1" key="1">
    <citation type="submission" date="2019-11" db="UniProtKB">
        <authorList>
            <consortium name="WormBaseParasite"/>
        </authorList>
    </citation>
    <scope>IDENTIFICATION</scope>
</reference>
<evidence type="ECO:0000313" key="1">
    <source>
        <dbReference type="WBParaSite" id="MCU_009014-RA"/>
    </source>
</evidence>